<dbReference type="EMBL" id="BLXT01006392">
    <property type="protein sequence ID" value="GFO31454.1"/>
    <property type="molecule type" value="Genomic_DNA"/>
</dbReference>
<comment type="caution">
    <text evidence="1">The sequence shown here is derived from an EMBL/GenBank/DDBJ whole genome shotgun (WGS) entry which is preliminary data.</text>
</comment>
<dbReference type="AlphaFoldDB" id="A0AAV4CKK6"/>
<accession>A0AAV4CKK6</accession>
<keyword evidence="2" id="KW-1185">Reference proteome</keyword>
<organism evidence="1 2">
    <name type="scientific">Plakobranchus ocellatus</name>
    <dbReference type="NCBI Taxonomy" id="259542"/>
    <lineage>
        <taxon>Eukaryota</taxon>
        <taxon>Metazoa</taxon>
        <taxon>Spiralia</taxon>
        <taxon>Lophotrochozoa</taxon>
        <taxon>Mollusca</taxon>
        <taxon>Gastropoda</taxon>
        <taxon>Heterobranchia</taxon>
        <taxon>Euthyneura</taxon>
        <taxon>Panpulmonata</taxon>
        <taxon>Sacoglossa</taxon>
        <taxon>Placobranchoidea</taxon>
        <taxon>Plakobranchidae</taxon>
        <taxon>Plakobranchus</taxon>
    </lineage>
</organism>
<gene>
    <name evidence="1" type="ORF">PoB_005795900</name>
</gene>
<evidence type="ECO:0000313" key="1">
    <source>
        <dbReference type="EMBL" id="GFO31454.1"/>
    </source>
</evidence>
<name>A0AAV4CKK6_9GAST</name>
<evidence type="ECO:0000313" key="2">
    <source>
        <dbReference type="Proteomes" id="UP000735302"/>
    </source>
</evidence>
<dbReference type="Proteomes" id="UP000735302">
    <property type="component" value="Unassembled WGS sequence"/>
</dbReference>
<protein>
    <submittedName>
        <fullName evidence="1">Uncharacterized protein</fullName>
    </submittedName>
</protein>
<reference evidence="1 2" key="1">
    <citation type="journal article" date="2021" name="Elife">
        <title>Chloroplast acquisition without the gene transfer in kleptoplastic sea slugs, Plakobranchus ocellatus.</title>
        <authorList>
            <person name="Maeda T."/>
            <person name="Takahashi S."/>
            <person name="Yoshida T."/>
            <person name="Shimamura S."/>
            <person name="Takaki Y."/>
            <person name="Nagai Y."/>
            <person name="Toyoda A."/>
            <person name="Suzuki Y."/>
            <person name="Arimoto A."/>
            <person name="Ishii H."/>
            <person name="Satoh N."/>
            <person name="Nishiyama T."/>
            <person name="Hasebe M."/>
            <person name="Maruyama T."/>
            <person name="Minagawa J."/>
            <person name="Obokata J."/>
            <person name="Shigenobu S."/>
        </authorList>
    </citation>
    <scope>NUCLEOTIDE SEQUENCE [LARGE SCALE GENOMIC DNA]</scope>
</reference>
<sequence>MILGKTGSIWTPFTDSQSIVRVTPLPRPHHENPRTIVVNFTIYPRTYHPRVWSSWILRVIATKRPVIATMRVLITSSYNAMQGL</sequence>
<proteinExistence type="predicted"/>